<dbReference type="AlphaFoldDB" id="A0A3L8SJQ6"/>
<feature type="region of interest" description="Disordered" evidence="1">
    <location>
        <begin position="37"/>
        <end position="67"/>
    </location>
</feature>
<accession>A0A3L8SJQ6</accession>
<name>A0A3L8SJQ6_CHLGU</name>
<evidence type="ECO:0000256" key="1">
    <source>
        <dbReference type="SAM" id="MobiDB-lite"/>
    </source>
</evidence>
<dbReference type="EMBL" id="QUSF01000018">
    <property type="protein sequence ID" value="RLW02598.1"/>
    <property type="molecule type" value="Genomic_DNA"/>
</dbReference>
<proteinExistence type="predicted"/>
<dbReference type="Proteomes" id="UP000276834">
    <property type="component" value="Unassembled WGS sequence"/>
</dbReference>
<feature type="compositionally biased region" description="Polar residues" evidence="1">
    <location>
        <begin position="42"/>
        <end position="52"/>
    </location>
</feature>
<keyword evidence="3" id="KW-1185">Reference proteome</keyword>
<organism evidence="2 3">
    <name type="scientific">Chloebia gouldiae</name>
    <name type="common">Gouldian finch</name>
    <name type="synonym">Erythrura gouldiae</name>
    <dbReference type="NCBI Taxonomy" id="44316"/>
    <lineage>
        <taxon>Eukaryota</taxon>
        <taxon>Metazoa</taxon>
        <taxon>Chordata</taxon>
        <taxon>Craniata</taxon>
        <taxon>Vertebrata</taxon>
        <taxon>Euteleostomi</taxon>
        <taxon>Archelosauria</taxon>
        <taxon>Archosauria</taxon>
        <taxon>Dinosauria</taxon>
        <taxon>Saurischia</taxon>
        <taxon>Theropoda</taxon>
        <taxon>Coelurosauria</taxon>
        <taxon>Aves</taxon>
        <taxon>Neognathae</taxon>
        <taxon>Neoaves</taxon>
        <taxon>Telluraves</taxon>
        <taxon>Australaves</taxon>
        <taxon>Passeriformes</taxon>
        <taxon>Passeroidea</taxon>
        <taxon>Passeridae</taxon>
        <taxon>Chloebia</taxon>
    </lineage>
</organism>
<gene>
    <name evidence="2" type="ORF">DV515_00007246</name>
</gene>
<comment type="caution">
    <text evidence="2">The sequence shown here is derived from an EMBL/GenBank/DDBJ whole genome shotgun (WGS) entry which is preliminary data.</text>
</comment>
<evidence type="ECO:0000313" key="2">
    <source>
        <dbReference type="EMBL" id="RLW02598.1"/>
    </source>
</evidence>
<evidence type="ECO:0000313" key="3">
    <source>
        <dbReference type="Proteomes" id="UP000276834"/>
    </source>
</evidence>
<protein>
    <submittedName>
        <fullName evidence="2">Uncharacterized protein</fullName>
    </submittedName>
</protein>
<reference evidence="2 3" key="1">
    <citation type="journal article" date="2018" name="Proc. R. Soc. B">
        <title>A non-coding region near Follistatin controls head colour polymorphism in the Gouldian finch.</title>
        <authorList>
            <person name="Toomey M.B."/>
            <person name="Marques C.I."/>
            <person name="Andrade P."/>
            <person name="Araujo P.M."/>
            <person name="Sabatino S."/>
            <person name="Gazda M.A."/>
            <person name="Afonso S."/>
            <person name="Lopes R.J."/>
            <person name="Corbo J.C."/>
            <person name="Carneiro M."/>
        </authorList>
    </citation>
    <scope>NUCLEOTIDE SEQUENCE [LARGE SCALE GENOMIC DNA]</scope>
    <source>
        <strain evidence="2">Red01</strain>
        <tissue evidence="2">Muscle</tissue>
    </source>
</reference>
<sequence>MICFTGRKNLTIFYCILRNKPTTPSIQGKALAFTVHRDSGSRKQQAKSSAGQGTKGCQKRSDLTGYP</sequence>